<dbReference type="GO" id="GO:0005815">
    <property type="term" value="C:microtubule organizing center"/>
    <property type="evidence" value="ECO:0007669"/>
    <property type="project" value="TreeGrafter"/>
</dbReference>
<dbReference type="SUPFAM" id="SSF82171">
    <property type="entry name" value="DPP6 N-terminal domain-like"/>
    <property type="match status" value="1"/>
</dbReference>
<dbReference type="AlphaFoldDB" id="A0A6A6W775"/>
<dbReference type="InterPro" id="IPR001680">
    <property type="entry name" value="WD40_rpt"/>
</dbReference>
<feature type="region of interest" description="Disordered" evidence="1">
    <location>
        <begin position="484"/>
        <end position="506"/>
    </location>
</feature>
<dbReference type="GO" id="GO:1990811">
    <property type="term" value="C:MWP complex"/>
    <property type="evidence" value="ECO:0007669"/>
    <property type="project" value="TreeGrafter"/>
</dbReference>
<dbReference type="Pfam" id="PF00400">
    <property type="entry name" value="WD40"/>
    <property type="match status" value="1"/>
</dbReference>
<dbReference type="GO" id="GO:1990810">
    <property type="term" value="P:microtubule anchoring at mitotic spindle pole body"/>
    <property type="evidence" value="ECO:0007669"/>
    <property type="project" value="TreeGrafter"/>
</dbReference>
<evidence type="ECO:0000256" key="1">
    <source>
        <dbReference type="SAM" id="MobiDB-lite"/>
    </source>
</evidence>
<evidence type="ECO:0000313" key="2">
    <source>
        <dbReference type="EMBL" id="KAF2756931.1"/>
    </source>
</evidence>
<dbReference type="EMBL" id="ML996574">
    <property type="protein sequence ID" value="KAF2756931.1"/>
    <property type="molecule type" value="Genomic_DNA"/>
</dbReference>
<reference evidence="2" key="1">
    <citation type="journal article" date="2020" name="Stud. Mycol.">
        <title>101 Dothideomycetes genomes: a test case for predicting lifestyles and emergence of pathogens.</title>
        <authorList>
            <person name="Haridas S."/>
            <person name="Albert R."/>
            <person name="Binder M."/>
            <person name="Bloem J."/>
            <person name="Labutti K."/>
            <person name="Salamov A."/>
            <person name="Andreopoulos B."/>
            <person name="Baker S."/>
            <person name="Barry K."/>
            <person name="Bills G."/>
            <person name="Bluhm B."/>
            <person name="Cannon C."/>
            <person name="Castanera R."/>
            <person name="Culley D."/>
            <person name="Daum C."/>
            <person name="Ezra D."/>
            <person name="Gonzalez J."/>
            <person name="Henrissat B."/>
            <person name="Kuo A."/>
            <person name="Liang C."/>
            <person name="Lipzen A."/>
            <person name="Lutzoni F."/>
            <person name="Magnuson J."/>
            <person name="Mondo S."/>
            <person name="Nolan M."/>
            <person name="Ohm R."/>
            <person name="Pangilinan J."/>
            <person name="Park H.-J."/>
            <person name="Ramirez L."/>
            <person name="Alfaro M."/>
            <person name="Sun H."/>
            <person name="Tritt A."/>
            <person name="Yoshinaga Y."/>
            <person name="Zwiers L.-H."/>
            <person name="Turgeon B."/>
            <person name="Goodwin S."/>
            <person name="Spatafora J."/>
            <person name="Crous P."/>
            <person name="Grigoriev I."/>
        </authorList>
    </citation>
    <scope>NUCLEOTIDE SEQUENCE</scope>
    <source>
        <strain evidence="2">CBS 121739</strain>
    </source>
</reference>
<dbReference type="PANTHER" id="PTHR16220">
    <property type="entry name" value="WD REPEAT PROTEIN 8-RELATED"/>
    <property type="match status" value="1"/>
</dbReference>
<gene>
    <name evidence="2" type="ORF">EJ05DRAFT_501477</name>
</gene>
<dbReference type="InterPro" id="IPR015943">
    <property type="entry name" value="WD40/YVTN_repeat-like_dom_sf"/>
</dbReference>
<dbReference type="GeneID" id="54488172"/>
<sequence>MEVSDQYSSSHHPLCSPDNAHIATLNGGRLQIRSTNSLEVIHNFVVPQDGNSRFLCLRWSPKTKDRPSSNRILVADEDNVRVWDLRDRKWNGTINNGSAGMGKVVNADFGRTETEVVVFSDFASKVTVWSLSHGRTVEIKDPKFVTARGYGYRPKTSEFTVLSRPNAQDTVTLHAPQTYFVIKTITLNTVDAQGMKWSPDGKWLAVWDTPSVGHRVYIYTADGHLYRMYGGAPEGDLEGLGARSVDWSPRGDYLAISGYDKRVTLLNARTFSPVIVLEHTTSIQLSNGGVWQEQVSPSGERSYIEVAQPIAPPAAPSPPNDALAKLGISITTFNADGTLVATRDENTPTTVWIWDLSNLAPRAVIIQHSPIKQLLWNPSDPSILMIQNTHEDPAVHLWRSTGGGPEALNIKFKRSVGKVEARWLSTPRDRKPALIYGDAHGHVLAWPIGRDVILRFSRPETPNGADDSEDSLFDILTGRTPVPALTTTDGFTQGEDFDDSGPLDDTFRYRKQQSEMDESFF</sequence>
<accession>A0A6A6W775</accession>
<protein>
    <submittedName>
        <fullName evidence="2">WD40 repeat-like protein</fullName>
    </submittedName>
</protein>
<evidence type="ECO:0000313" key="3">
    <source>
        <dbReference type="Proteomes" id="UP000799437"/>
    </source>
</evidence>
<dbReference type="SMART" id="SM00320">
    <property type="entry name" value="WD40"/>
    <property type="match status" value="3"/>
</dbReference>
<dbReference type="RefSeq" id="XP_033599382.1">
    <property type="nucleotide sequence ID" value="XM_033747118.1"/>
</dbReference>
<dbReference type="Proteomes" id="UP000799437">
    <property type="component" value="Unassembled WGS sequence"/>
</dbReference>
<proteinExistence type="predicted"/>
<organism evidence="2 3">
    <name type="scientific">Pseudovirgaria hyperparasitica</name>
    <dbReference type="NCBI Taxonomy" id="470096"/>
    <lineage>
        <taxon>Eukaryota</taxon>
        <taxon>Fungi</taxon>
        <taxon>Dikarya</taxon>
        <taxon>Ascomycota</taxon>
        <taxon>Pezizomycotina</taxon>
        <taxon>Dothideomycetes</taxon>
        <taxon>Dothideomycetes incertae sedis</taxon>
        <taxon>Acrospermales</taxon>
        <taxon>Acrospermaceae</taxon>
        <taxon>Pseudovirgaria</taxon>
    </lineage>
</organism>
<keyword evidence="3" id="KW-1185">Reference proteome</keyword>
<dbReference type="OrthoDB" id="308690at2759"/>
<dbReference type="PANTHER" id="PTHR16220:SF0">
    <property type="entry name" value="WD REPEAT-CONTAINING PROTEIN WRAP73"/>
    <property type="match status" value="1"/>
</dbReference>
<dbReference type="InterPro" id="IPR052778">
    <property type="entry name" value="Centrosome-WD_assoc"/>
</dbReference>
<dbReference type="Gene3D" id="2.130.10.10">
    <property type="entry name" value="YVTN repeat-like/Quinoprotein amine dehydrogenase"/>
    <property type="match status" value="3"/>
</dbReference>
<name>A0A6A6W775_9PEZI</name>